<accession>U1PFR2</accession>
<evidence type="ECO:0000313" key="1">
    <source>
        <dbReference type="EMBL" id="ERG92457.1"/>
    </source>
</evidence>
<evidence type="ECO:0000313" key="2">
    <source>
        <dbReference type="Proteomes" id="UP000030649"/>
    </source>
</evidence>
<dbReference type="EMBL" id="KE356560">
    <property type="protein sequence ID" value="ERG92457.1"/>
    <property type="molecule type" value="Genomic_DNA"/>
</dbReference>
<sequence>MGLRRLYTTVSTPFRCFLSVQFQLNAVCAGQLTFVFKRCNEVCCILVGLNIRLEAYCRKFSTGKKESASGLDPEVLHSVNLVYSFAICENLSVRCRDWIPPSAVKSLCCDTEGRGCLITLEL</sequence>
<reference evidence="1 2" key="1">
    <citation type="journal article" date="2013" name="PLoS ONE">
        <title>Assembly-driven community genomics of a hypersaline microbial ecosystem.</title>
        <authorList>
            <person name="Podell S."/>
            <person name="Ugalde J.A."/>
            <person name="Narasingarao P."/>
            <person name="Banfield J.F."/>
            <person name="Heidelberg K.B."/>
            <person name="Allen E.E."/>
        </authorList>
    </citation>
    <scope>NUCLEOTIDE SEQUENCE [LARGE SCALE GENOMIC DNA]</scope>
    <source>
        <strain evidence="2">J07HQW1</strain>
    </source>
</reference>
<proteinExistence type="predicted"/>
<name>U1PFR2_9EURY</name>
<dbReference type="HOGENOM" id="CLU_2021465_0_0_2"/>
<organism evidence="1 2">
    <name type="scientific">Haloquadratum walsbyi J07HQW1</name>
    <dbReference type="NCBI Taxonomy" id="1238424"/>
    <lineage>
        <taxon>Archaea</taxon>
        <taxon>Methanobacteriati</taxon>
        <taxon>Methanobacteriota</taxon>
        <taxon>Stenosarchaea group</taxon>
        <taxon>Halobacteria</taxon>
        <taxon>Halobacteriales</taxon>
        <taxon>Haloferacaceae</taxon>
        <taxon>Haloquadratum</taxon>
    </lineage>
</organism>
<dbReference type="AlphaFoldDB" id="U1PFR2"/>
<gene>
    <name evidence="1" type="ORF">J07HQW1_02501</name>
</gene>
<dbReference type="Proteomes" id="UP000030649">
    <property type="component" value="Unassembled WGS sequence"/>
</dbReference>
<protein>
    <submittedName>
        <fullName evidence="1">Uncharacterized protein</fullName>
    </submittedName>
</protein>